<dbReference type="GeneID" id="116738697"/>
<organism evidence="1 2">
    <name type="scientific">Nasonia vitripennis</name>
    <name type="common">Parasitic wasp</name>
    <dbReference type="NCBI Taxonomy" id="7425"/>
    <lineage>
        <taxon>Eukaryota</taxon>
        <taxon>Metazoa</taxon>
        <taxon>Ecdysozoa</taxon>
        <taxon>Arthropoda</taxon>
        <taxon>Hexapoda</taxon>
        <taxon>Insecta</taxon>
        <taxon>Pterygota</taxon>
        <taxon>Neoptera</taxon>
        <taxon>Endopterygota</taxon>
        <taxon>Hymenoptera</taxon>
        <taxon>Apocrita</taxon>
        <taxon>Proctotrupomorpha</taxon>
        <taxon>Chalcidoidea</taxon>
        <taxon>Pteromalidae</taxon>
        <taxon>Pteromalinae</taxon>
        <taxon>Nasonia</taxon>
    </lineage>
</organism>
<dbReference type="EnsemblMetazoa" id="XM_032602189">
    <property type="protein sequence ID" value="XP_032458080"/>
    <property type="gene ID" value="LOC116738697"/>
</dbReference>
<reference evidence="1" key="1">
    <citation type="submission" date="2021-01" db="UniProtKB">
        <authorList>
            <consortium name="EnsemblMetazoa"/>
        </authorList>
    </citation>
    <scope>IDENTIFICATION</scope>
</reference>
<proteinExistence type="predicted"/>
<name>A0A7M7R5U2_NASVI</name>
<dbReference type="InParanoid" id="A0A7M7R5U2"/>
<evidence type="ECO:0000313" key="1">
    <source>
        <dbReference type="EnsemblMetazoa" id="XP_032458080"/>
    </source>
</evidence>
<evidence type="ECO:0000313" key="2">
    <source>
        <dbReference type="Proteomes" id="UP000002358"/>
    </source>
</evidence>
<dbReference type="Proteomes" id="UP000002358">
    <property type="component" value="Unassembled WGS sequence"/>
</dbReference>
<keyword evidence="2" id="KW-1185">Reference proteome</keyword>
<dbReference type="RefSeq" id="XP_032458080.1">
    <property type="nucleotide sequence ID" value="XM_032602189.1"/>
</dbReference>
<sequence length="142" mass="16960">MDGNLISERTLLTNFFRKKNKKCYKCTIREASVNYKIKSYFCVELETDFLYHRHMECNLNSIPISLNLCNEEYNLVGLIAFDHGSDMLHYYTFIRLNDGQWEELNNLKNNIICHSKGSKIKVRPALVFYKRKNIYKRNLLTY</sequence>
<dbReference type="AlphaFoldDB" id="A0A7M7R5U2"/>
<accession>A0A7M7R5U2</accession>
<protein>
    <submittedName>
        <fullName evidence="1">Uncharacterized protein</fullName>
    </submittedName>
</protein>
<dbReference type="KEGG" id="nvi:116738697"/>